<gene>
    <name evidence="7" type="ORF">MDCFG202_LOCUS341958</name>
</gene>
<organism evidence="7 8">
    <name type="scientific">Gibberella zeae</name>
    <name type="common">Wheat head blight fungus</name>
    <name type="synonym">Fusarium graminearum</name>
    <dbReference type="NCBI Taxonomy" id="5518"/>
    <lineage>
        <taxon>Eukaryota</taxon>
        <taxon>Fungi</taxon>
        <taxon>Dikarya</taxon>
        <taxon>Ascomycota</taxon>
        <taxon>Pezizomycotina</taxon>
        <taxon>Sordariomycetes</taxon>
        <taxon>Hypocreomycetidae</taxon>
        <taxon>Hypocreales</taxon>
        <taxon>Nectriaceae</taxon>
        <taxon>Fusarium</taxon>
    </lineage>
</organism>
<dbReference type="Proteomes" id="UP000746612">
    <property type="component" value="Unassembled WGS sequence"/>
</dbReference>
<feature type="region of interest" description="Disordered" evidence="6">
    <location>
        <begin position="1"/>
        <end position="31"/>
    </location>
</feature>
<feature type="region of interest" description="Disordered" evidence="6">
    <location>
        <begin position="104"/>
        <end position="142"/>
    </location>
</feature>
<dbReference type="CDD" id="cd12148">
    <property type="entry name" value="fungal_TF_MHR"/>
    <property type="match status" value="1"/>
</dbReference>
<accession>A0A9N8WTU4</accession>
<comment type="subcellular location">
    <subcellularLocation>
        <location evidence="1">Nucleus</location>
    </subcellularLocation>
</comment>
<evidence type="ECO:0000256" key="6">
    <source>
        <dbReference type="SAM" id="MobiDB-lite"/>
    </source>
</evidence>
<evidence type="ECO:0000256" key="3">
    <source>
        <dbReference type="ARBA" id="ARBA00023015"/>
    </source>
</evidence>
<dbReference type="InterPro" id="IPR050815">
    <property type="entry name" value="TF_fung"/>
</dbReference>
<evidence type="ECO:0000313" key="7">
    <source>
        <dbReference type="EMBL" id="CAG1991576.1"/>
    </source>
</evidence>
<keyword evidence="3" id="KW-0805">Transcription regulation</keyword>
<evidence type="ECO:0000313" key="8">
    <source>
        <dbReference type="Proteomes" id="UP000746612"/>
    </source>
</evidence>
<protein>
    <recommendedName>
        <fullName evidence="9">Transcription factor domain-containing protein</fullName>
    </recommendedName>
</protein>
<keyword evidence="5" id="KW-0539">Nucleus</keyword>
<evidence type="ECO:0000256" key="4">
    <source>
        <dbReference type="ARBA" id="ARBA00023163"/>
    </source>
</evidence>
<sequence>MSRNSEPSHLLSSNYKQTSMPRTKTREPRVRRSCERCRKRSNVLLKSPVVRIVVSRVRFALIFLGIMSTIATRDHSCNYSHRNDIHPRELTIVFSRPLKAQQNVISPSTSVESHSRDAESSSRVDAQDASSWHSRGGSSNSIHQQLPPITAMLSESPSWSPANPEPPADLLSDFVGAYREKLYFQPLPLFDPRRLQLKIGTLPHYLRWSFLALTLHFTSHNFYYGLEAKAIEYYTTSARSIVVDMAAEGLAQLEVLQTLCLLALCDHIAGKTSRAWMMVGMAAKLEALRLFQSKADLNTRHSDDTISRCHWSIAILESTFIPNCNTLTGITGAPSYPKSVPRPTPLHSSHGMKSYCPDLTDAYEGNIQDVGVNATCLGYISVWGSIISYLRDIRNGANEYPWLATSRHNQLTVKLYELENITSHRHLIRNAPFPDQPSEDLSEHREYWAPWVSFQIMMHATQAVLNNPFVQLVALRRAGRNFQPRSFLQNTVDQALFHAEWVSRLVQMCADRQFGVNDPLIGQAVAGCVSILWIFQFARDRKVSEKAKENLVTCETFLGHLARKWPHIAEKLEILRTLNVKVAKQQQTPQEDESTSATIKFEPGMMWELLDPAMSGVDWASLCSSSKGKGSHPTTSATIRVATKFVHPINNEVESAPVPEPEHNLFDLEDIYGEPFLDQFFSDSLLISSPSSETENQFRICFKPVTNMRAEQTILAFNSLFGAATTPFGCGEVNVFYTGLPGRHQYVTSQGYDAKLVEEQIFNHTRELREAGYNVRAVWRGPEMPPNEFVDQMKDVHWHAAGIGFGVRGSQIPEVIGLFEETIDIFRKEAPDAKYVFNYNPLTFLWSVKRYFPLSSDCKDHPGKDLGYVTLCDEACK</sequence>
<dbReference type="GO" id="GO:0046872">
    <property type="term" value="F:metal ion binding"/>
    <property type="evidence" value="ECO:0007669"/>
    <property type="project" value="UniProtKB-KW"/>
</dbReference>
<proteinExistence type="predicted"/>
<evidence type="ECO:0008006" key="9">
    <source>
        <dbReference type="Google" id="ProtNLM"/>
    </source>
</evidence>
<dbReference type="PANTHER" id="PTHR47338">
    <property type="entry name" value="ZN(II)2CYS6 TRANSCRIPTION FACTOR (EUROFUNG)-RELATED"/>
    <property type="match status" value="1"/>
</dbReference>
<evidence type="ECO:0000256" key="2">
    <source>
        <dbReference type="ARBA" id="ARBA00022723"/>
    </source>
</evidence>
<feature type="compositionally biased region" description="Low complexity" evidence="6">
    <location>
        <begin position="130"/>
        <end position="141"/>
    </location>
</feature>
<keyword evidence="2" id="KW-0479">Metal-binding</keyword>
<keyword evidence="4" id="KW-0804">Transcription</keyword>
<evidence type="ECO:0000256" key="5">
    <source>
        <dbReference type="ARBA" id="ARBA00023242"/>
    </source>
</evidence>
<dbReference type="GO" id="GO:0000981">
    <property type="term" value="F:DNA-binding transcription factor activity, RNA polymerase II-specific"/>
    <property type="evidence" value="ECO:0007669"/>
    <property type="project" value="InterPro"/>
</dbReference>
<feature type="compositionally biased region" description="Polar residues" evidence="6">
    <location>
        <begin position="1"/>
        <end position="22"/>
    </location>
</feature>
<evidence type="ECO:0000256" key="1">
    <source>
        <dbReference type="ARBA" id="ARBA00004123"/>
    </source>
</evidence>
<feature type="compositionally biased region" description="Basic and acidic residues" evidence="6">
    <location>
        <begin position="113"/>
        <end position="126"/>
    </location>
</feature>
<dbReference type="AlphaFoldDB" id="A0A9N8WTU4"/>
<comment type="caution">
    <text evidence="7">The sequence shown here is derived from an EMBL/GenBank/DDBJ whole genome shotgun (WGS) entry which is preliminary data.</text>
</comment>
<name>A0A9N8WTU4_GIBZA</name>
<dbReference type="GO" id="GO:0005634">
    <property type="term" value="C:nucleus"/>
    <property type="evidence" value="ECO:0007669"/>
    <property type="project" value="UniProtKB-SubCell"/>
</dbReference>
<dbReference type="EMBL" id="CAJPIJ010000149">
    <property type="protein sequence ID" value="CAG1991576.1"/>
    <property type="molecule type" value="Genomic_DNA"/>
</dbReference>
<reference evidence="7" key="1">
    <citation type="submission" date="2021-03" db="EMBL/GenBank/DDBJ databases">
        <authorList>
            <person name="Alouane T."/>
            <person name="Langin T."/>
            <person name="Bonhomme L."/>
        </authorList>
    </citation>
    <scope>NUCLEOTIDE SEQUENCE</scope>
    <source>
        <strain evidence="7">MDC_Fg202</strain>
    </source>
</reference>
<dbReference type="PANTHER" id="PTHR47338:SF9">
    <property type="entry name" value="ZN(II)2CYS6 TRANSCRIPTION FACTOR (EUROFUNG)"/>
    <property type="match status" value="1"/>
</dbReference>